<name>A0A0F9GCQ8_9ZZZZ</name>
<sequence>MATGAQVFARTTNLVRRFMEAEGIRSTVVRRKLDEASRFERMPIELWWALLQDLADATDRKFNRMRPSMARVLGLETRSAKEG</sequence>
<proteinExistence type="predicted"/>
<comment type="caution">
    <text evidence="1">The sequence shown here is derived from an EMBL/GenBank/DDBJ whole genome shotgun (WGS) entry which is preliminary data.</text>
</comment>
<dbReference type="AlphaFoldDB" id="A0A0F9GCQ8"/>
<organism evidence="1">
    <name type="scientific">marine sediment metagenome</name>
    <dbReference type="NCBI Taxonomy" id="412755"/>
    <lineage>
        <taxon>unclassified sequences</taxon>
        <taxon>metagenomes</taxon>
        <taxon>ecological metagenomes</taxon>
    </lineage>
</organism>
<reference evidence="1" key="1">
    <citation type="journal article" date="2015" name="Nature">
        <title>Complex archaea that bridge the gap between prokaryotes and eukaryotes.</title>
        <authorList>
            <person name="Spang A."/>
            <person name="Saw J.H."/>
            <person name="Jorgensen S.L."/>
            <person name="Zaremba-Niedzwiedzka K."/>
            <person name="Martijn J."/>
            <person name="Lind A.E."/>
            <person name="van Eijk R."/>
            <person name="Schleper C."/>
            <person name="Guy L."/>
            <person name="Ettema T.J."/>
        </authorList>
    </citation>
    <scope>NUCLEOTIDE SEQUENCE</scope>
</reference>
<evidence type="ECO:0000313" key="1">
    <source>
        <dbReference type="EMBL" id="KKL88271.1"/>
    </source>
</evidence>
<accession>A0A0F9GCQ8</accession>
<gene>
    <name evidence="1" type="ORF">LCGC14_1926370</name>
</gene>
<dbReference type="EMBL" id="LAZR01020611">
    <property type="protein sequence ID" value="KKL88271.1"/>
    <property type="molecule type" value="Genomic_DNA"/>
</dbReference>
<protein>
    <submittedName>
        <fullName evidence="1">Uncharacterized protein</fullName>
    </submittedName>
</protein>